<sequence length="80" mass="8697">MVFGLLDHLYMLQHPCTWARHSACNTASGTGALDDDDDDSEMSILAKANSERERPSLPPCTSGNLSKVEHGDRLLLSALI</sequence>
<evidence type="ECO:0000313" key="2">
    <source>
        <dbReference type="Proteomes" id="UP000770717"/>
    </source>
</evidence>
<accession>A0A8J6FCY1</accession>
<dbReference type="AlphaFoldDB" id="A0A8J6FCY1"/>
<organism evidence="1 2">
    <name type="scientific">Eleutherodactylus coqui</name>
    <name type="common">Puerto Rican coqui</name>
    <dbReference type="NCBI Taxonomy" id="57060"/>
    <lineage>
        <taxon>Eukaryota</taxon>
        <taxon>Metazoa</taxon>
        <taxon>Chordata</taxon>
        <taxon>Craniata</taxon>
        <taxon>Vertebrata</taxon>
        <taxon>Euteleostomi</taxon>
        <taxon>Amphibia</taxon>
        <taxon>Batrachia</taxon>
        <taxon>Anura</taxon>
        <taxon>Neobatrachia</taxon>
        <taxon>Hyloidea</taxon>
        <taxon>Eleutherodactylidae</taxon>
        <taxon>Eleutherodactylinae</taxon>
        <taxon>Eleutherodactylus</taxon>
        <taxon>Eleutherodactylus</taxon>
    </lineage>
</organism>
<comment type="caution">
    <text evidence="1">The sequence shown here is derived from an EMBL/GenBank/DDBJ whole genome shotgun (WGS) entry which is preliminary data.</text>
</comment>
<dbReference type="Proteomes" id="UP000770717">
    <property type="component" value="Unassembled WGS sequence"/>
</dbReference>
<evidence type="ECO:0000313" key="1">
    <source>
        <dbReference type="EMBL" id="KAG9485338.1"/>
    </source>
</evidence>
<reference evidence="1" key="1">
    <citation type="thesis" date="2020" institute="ProQuest LLC" country="789 East Eisenhower Parkway, Ann Arbor, MI, USA">
        <title>Comparative Genomics and Chromosome Evolution.</title>
        <authorList>
            <person name="Mudd A.B."/>
        </authorList>
    </citation>
    <scope>NUCLEOTIDE SEQUENCE</scope>
    <source>
        <strain evidence="1">HN-11 Male</strain>
        <tissue evidence="1">Kidney and liver</tissue>
    </source>
</reference>
<gene>
    <name evidence="1" type="ORF">GDO78_008425</name>
</gene>
<protein>
    <submittedName>
        <fullName evidence="1">Uncharacterized protein</fullName>
    </submittedName>
</protein>
<name>A0A8J6FCY1_ELECQ</name>
<dbReference type="EMBL" id="WNTK01000004">
    <property type="protein sequence ID" value="KAG9485338.1"/>
    <property type="molecule type" value="Genomic_DNA"/>
</dbReference>
<keyword evidence="2" id="KW-1185">Reference proteome</keyword>
<proteinExistence type="predicted"/>